<dbReference type="SUPFAM" id="SSF109993">
    <property type="entry name" value="VPS9 domain"/>
    <property type="match status" value="1"/>
</dbReference>
<dbReference type="PANTHER" id="PTHR24170:SF1">
    <property type="entry name" value="DOMAIN PROTEIN, PUTATIVE (AFU_ORTHOLOGUE AFUA_1G09870)-RELATED"/>
    <property type="match status" value="1"/>
</dbReference>
<keyword evidence="4" id="KW-1185">Reference proteome</keyword>
<keyword evidence="1" id="KW-0732">Signal</keyword>
<dbReference type="Proteomes" id="UP001642484">
    <property type="component" value="Unassembled WGS sequence"/>
</dbReference>
<evidence type="ECO:0000256" key="1">
    <source>
        <dbReference type="SAM" id="SignalP"/>
    </source>
</evidence>
<evidence type="ECO:0000259" key="2">
    <source>
        <dbReference type="PROSITE" id="PS51205"/>
    </source>
</evidence>
<accession>A0ABP0LC52</accession>
<feature type="domain" description="VPS9" evidence="2">
    <location>
        <begin position="486"/>
        <end position="623"/>
    </location>
</feature>
<dbReference type="PANTHER" id="PTHR24170">
    <property type="entry name" value="ANKYRIN REPEAT DOMAIN-CONTAINING PROTEIN 27"/>
    <property type="match status" value="1"/>
</dbReference>
<protein>
    <recommendedName>
        <fullName evidence="2">VPS9 domain-containing protein</fullName>
    </recommendedName>
</protein>
<dbReference type="EMBL" id="CAXAMN010011958">
    <property type="protein sequence ID" value="CAK9036747.1"/>
    <property type="molecule type" value="Genomic_DNA"/>
</dbReference>
<gene>
    <name evidence="3" type="ORF">CCMP2556_LOCUS20409</name>
</gene>
<feature type="signal peptide" evidence="1">
    <location>
        <begin position="1"/>
        <end position="17"/>
    </location>
</feature>
<dbReference type="PROSITE" id="PS51205">
    <property type="entry name" value="VPS9"/>
    <property type="match status" value="1"/>
</dbReference>
<name>A0ABP0LC52_9DINO</name>
<feature type="chain" id="PRO_5046453895" description="VPS9 domain-containing protein" evidence="1">
    <location>
        <begin position="18"/>
        <end position="623"/>
    </location>
</feature>
<sequence length="623" mass="69480">MVVLELLRLNLLLQAAAFDPGRYPQLHFEALSEVHVEQLHVEPPVWRLRGFLSKEDCQQLIEEGRSGLRPEKVYTKSRVLFDEKKTQPVAFVSPLLASGAYVFHDGDLFWTCGAFVAGLLSTILLRELVRWYVTDVASANGRGGARFRGLKWQLGPLLPGETETEGARARLLDRAQALCAVPDRQFLEPPFLTCYRQGDGQSLHVDSKELPNDKWSPQDKANFEASGGQRMVQCLVYLNDVAPEHGGATAFHHEAMASRARQEDLSQNRFLKALRASYEGGIYRQAAERGERTVILVPCAECLEAEHFGQSFLETHLLQASAMPNCYMNLLGQGVEIKESSVTTQLGFQEHRICEVLQNDSMYDLSNTFKVLVIDKPLIGRFRPLAAEKIGAESGSLDDLLLHSPAIQGEFFDEVDRFRKTFVQVPGCENRTAERIREIVTDAVDKLSRQHQLNATRAAQLEFAVSRQAYTALHSFVFPHLQSLLTTQEEKLQTAVKFYGSVEELLKVVPGGDRLILVDVSAPAEQLELLDGKIAPHEKIECVDQAHRLLQKSIGSERTLNAAPLEITGDDVLSLFILVVFRSQVKNFLAHVCHMEMYLQGPSRSGGGARFEEAGYAVSALQA</sequence>
<dbReference type="InterPro" id="IPR051248">
    <property type="entry name" value="UPF0507/Ank_repeat_27"/>
</dbReference>
<dbReference type="InterPro" id="IPR003123">
    <property type="entry name" value="VPS9"/>
</dbReference>
<dbReference type="InterPro" id="IPR037191">
    <property type="entry name" value="VPS9_dom_sf"/>
</dbReference>
<evidence type="ECO:0000313" key="4">
    <source>
        <dbReference type="Proteomes" id="UP001642484"/>
    </source>
</evidence>
<reference evidence="3 4" key="1">
    <citation type="submission" date="2024-02" db="EMBL/GenBank/DDBJ databases">
        <authorList>
            <person name="Chen Y."/>
            <person name="Shah S."/>
            <person name="Dougan E. K."/>
            <person name="Thang M."/>
            <person name="Chan C."/>
        </authorList>
    </citation>
    <scope>NUCLEOTIDE SEQUENCE [LARGE SCALE GENOMIC DNA]</scope>
</reference>
<organism evidence="3 4">
    <name type="scientific">Durusdinium trenchii</name>
    <dbReference type="NCBI Taxonomy" id="1381693"/>
    <lineage>
        <taxon>Eukaryota</taxon>
        <taxon>Sar</taxon>
        <taxon>Alveolata</taxon>
        <taxon>Dinophyceae</taxon>
        <taxon>Suessiales</taxon>
        <taxon>Symbiodiniaceae</taxon>
        <taxon>Durusdinium</taxon>
    </lineage>
</organism>
<evidence type="ECO:0000313" key="3">
    <source>
        <dbReference type="EMBL" id="CAK9036747.1"/>
    </source>
</evidence>
<dbReference type="Pfam" id="PF02204">
    <property type="entry name" value="VPS9"/>
    <property type="match status" value="1"/>
</dbReference>
<proteinExistence type="predicted"/>
<feature type="non-terminal residue" evidence="3">
    <location>
        <position position="623"/>
    </location>
</feature>
<dbReference type="Gene3D" id="2.60.120.620">
    <property type="entry name" value="q2cbj1_9rhob like domain"/>
    <property type="match status" value="1"/>
</dbReference>
<comment type="caution">
    <text evidence="3">The sequence shown here is derived from an EMBL/GenBank/DDBJ whole genome shotgun (WGS) entry which is preliminary data.</text>
</comment>
<dbReference type="Gene3D" id="1.20.1050.80">
    <property type="entry name" value="VPS9 domain"/>
    <property type="match status" value="1"/>
</dbReference>